<gene>
    <name evidence="4" type="ORF">APLA_LOCUS15863</name>
    <name evidence="3" type="ORF">APLA_LOCUS3846</name>
</gene>
<dbReference type="SMART" id="SM00595">
    <property type="entry name" value="MADF"/>
    <property type="match status" value="1"/>
</dbReference>
<keyword evidence="5" id="KW-1185">Reference proteome</keyword>
<dbReference type="AlphaFoldDB" id="A0A8S1BGF6"/>
<dbReference type="PANTHER" id="PTHR21505">
    <property type="entry name" value="MADF DOMAIN-CONTAINING PROTEIN-RELATED"/>
    <property type="match status" value="1"/>
</dbReference>
<dbReference type="EMBL" id="CADEBD010000284">
    <property type="protein sequence ID" value="CAB3229069.1"/>
    <property type="molecule type" value="Genomic_DNA"/>
</dbReference>
<organism evidence="4 5">
    <name type="scientific">Arctia plantaginis</name>
    <name type="common">Wood tiger moth</name>
    <name type="synonym">Phalaena plantaginis</name>
    <dbReference type="NCBI Taxonomy" id="874455"/>
    <lineage>
        <taxon>Eukaryota</taxon>
        <taxon>Metazoa</taxon>
        <taxon>Ecdysozoa</taxon>
        <taxon>Arthropoda</taxon>
        <taxon>Hexapoda</taxon>
        <taxon>Insecta</taxon>
        <taxon>Pterygota</taxon>
        <taxon>Neoptera</taxon>
        <taxon>Endopterygota</taxon>
        <taxon>Lepidoptera</taxon>
        <taxon>Glossata</taxon>
        <taxon>Ditrysia</taxon>
        <taxon>Noctuoidea</taxon>
        <taxon>Erebidae</taxon>
        <taxon>Arctiinae</taxon>
        <taxon>Arctia</taxon>
    </lineage>
</organism>
<evidence type="ECO:0000313" key="5">
    <source>
        <dbReference type="Proteomes" id="UP000494106"/>
    </source>
</evidence>
<dbReference type="EMBL" id="CADEBC010000590">
    <property type="protein sequence ID" value="CAB3257266.1"/>
    <property type="molecule type" value="Genomic_DNA"/>
</dbReference>
<dbReference type="PANTHER" id="PTHR21505:SF8">
    <property type="entry name" value="DPT-YFP REPRESSOR BY OVEREXPRESSION, ISOFORM D-RELATED"/>
    <property type="match status" value="1"/>
</dbReference>
<evidence type="ECO:0000259" key="2">
    <source>
        <dbReference type="PROSITE" id="PS51029"/>
    </source>
</evidence>
<evidence type="ECO:0000313" key="4">
    <source>
        <dbReference type="EMBL" id="CAB3257266.1"/>
    </source>
</evidence>
<accession>A0A8S1BGF6</accession>
<dbReference type="OrthoDB" id="7476629at2759"/>
<comment type="caution">
    <text evidence="4">The sequence shown here is derived from an EMBL/GenBank/DDBJ whole genome shotgun (WGS) entry which is preliminary data.</text>
</comment>
<dbReference type="PROSITE" id="PS51029">
    <property type="entry name" value="MADF"/>
    <property type="match status" value="1"/>
</dbReference>
<dbReference type="InterPro" id="IPR006578">
    <property type="entry name" value="MADF-dom"/>
</dbReference>
<proteinExistence type="predicted"/>
<dbReference type="Proteomes" id="UP000494106">
    <property type="component" value="Unassembled WGS sequence"/>
</dbReference>
<dbReference type="Proteomes" id="UP000494256">
    <property type="component" value="Unassembled WGS sequence"/>
</dbReference>
<feature type="region of interest" description="Disordered" evidence="1">
    <location>
        <begin position="119"/>
        <end position="150"/>
    </location>
</feature>
<feature type="domain" description="MADF" evidence="2">
    <location>
        <begin position="16"/>
        <end position="114"/>
    </location>
</feature>
<dbReference type="Pfam" id="PF10545">
    <property type="entry name" value="MADF_DNA_bdg"/>
    <property type="match status" value="1"/>
</dbReference>
<reference evidence="5 6" key="1">
    <citation type="submission" date="2020-04" db="EMBL/GenBank/DDBJ databases">
        <authorList>
            <person name="Wallbank WR R."/>
            <person name="Pardo Diaz C."/>
            <person name="Kozak K."/>
            <person name="Martin S."/>
            <person name="Jiggins C."/>
            <person name="Moest M."/>
            <person name="Warren A I."/>
            <person name="Byers J.R.P. K."/>
            <person name="Montejo-Kovacevich G."/>
            <person name="Yen C E."/>
        </authorList>
    </citation>
    <scope>NUCLEOTIDE SEQUENCE [LARGE SCALE GENOMIC DNA]</scope>
</reference>
<protein>
    <recommendedName>
        <fullName evidence="2">MADF domain-containing protein</fullName>
    </recommendedName>
</protein>
<name>A0A8S1BGF6_ARCPL</name>
<sequence length="242" mass="28257">MSDGNTVVFPRKLLKAFILLYKDQPCLWDKDCISYKVKQKRHDAVTKLTKLVQEFDPSATRVHVLRKIESLRACVRREYKKVVESRRTAANDDEVYTPQLWYYDLFSFIFTDEENELNTFKTKEQSPDTNADSEEDGDEDEEHPFETSMEHNYTEYNSSNMVEMPENSNKRFNNFEEEKSKRHCTEIEDEYDAIGINVAAKLRNLPSNTRILAEKLINDVLFQAQTNALTTATIISTPDPFK</sequence>
<evidence type="ECO:0000313" key="3">
    <source>
        <dbReference type="EMBL" id="CAB3229069.1"/>
    </source>
</evidence>
<evidence type="ECO:0000256" key="1">
    <source>
        <dbReference type="SAM" id="MobiDB-lite"/>
    </source>
</evidence>
<evidence type="ECO:0000313" key="6">
    <source>
        <dbReference type="Proteomes" id="UP000494256"/>
    </source>
</evidence>
<feature type="compositionally biased region" description="Acidic residues" evidence="1">
    <location>
        <begin position="131"/>
        <end position="143"/>
    </location>
</feature>